<sequence length="157" mass="18277">MKKLLFIIVMCLSLVHFSYAQMLDISKLGLPISVTDEYLNNLIPRKAFIYSINIAVNKLGIIDSIYFSKTENIDLGKAINLEKIKATIMSNTIFFKRYKNCVVIAPVMIINLNDQFISFQNELLREWSALFPDIQKFKNRRIVLCKPINRSYILDYD</sequence>
<protein>
    <submittedName>
        <fullName evidence="1">Uncharacterized protein</fullName>
    </submittedName>
</protein>
<evidence type="ECO:0000313" key="2">
    <source>
        <dbReference type="Proteomes" id="UP001595789"/>
    </source>
</evidence>
<dbReference type="Proteomes" id="UP001595789">
    <property type="component" value="Unassembled WGS sequence"/>
</dbReference>
<dbReference type="EMBL" id="JBHSBW010000013">
    <property type="protein sequence ID" value="MFC4212619.1"/>
    <property type="molecule type" value="Genomic_DNA"/>
</dbReference>
<organism evidence="1 2">
    <name type="scientific">Pedobacter lithocola</name>
    <dbReference type="NCBI Taxonomy" id="1908239"/>
    <lineage>
        <taxon>Bacteria</taxon>
        <taxon>Pseudomonadati</taxon>
        <taxon>Bacteroidota</taxon>
        <taxon>Sphingobacteriia</taxon>
        <taxon>Sphingobacteriales</taxon>
        <taxon>Sphingobacteriaceae</taxon>
        <taxon>Pedobacter</taxon>
    </lineage>
</organism>
<proteinExistence type="predicted"/>
<accession>A0ABV8PBF5</accession>
<evidence type="ECO:0000313" key="1">
    <source>
        <dbReference type="EMBL" id="MFC4212619.1"/>
    </source>
</evidence>
<dbReference type="RefSeq" id="WP_378986737.1">
    <property type="nucleotide sequence ID" value="NZ_JBHSBW010000013.1"/>
</dbReference>
<reference evidence="2" key="1">
    <citation type="journal article" date="2019" name="Int. J. Syst. Evol. Microbiol.">
        <title>The Global Catalogue of Microorganisms (GCM) 10K type strain sequencing project: providing services to taxonomists for standard genome sequencing and annotation.</title>
        <authorList>
            <consortium name="The Broad Institute Genomics Platform"/>
            <consortium name="The Broad Institute Genome Sequencing Center for Infectious Disease"/>
            <person name="Wu L."/>
            <person name="Ma J."/>
        </authorList>
    </citation>
    <scope>NUCLEOTIDE SEQUENCE [LARGE SCALE GENOMIC DNA]</scope>
    <source>
        <strain evidence="2">CCM 8691</strain>
    </source>
</reference>
<keyword evidence="2" id="KW-1185">Reference proteome</keyword>
<gene>
    <name evidence="1" type="ORF">ACFOWA_15570</name>
</gene>
<name>A0ABV8PBF5_9SPHI</name>
<comment type="caution">
    <text evidence="1">The sequence shown here is derived from an EMBL/GenBank/DDBJ whole genome shotgun (WGS) entry which is preliminary data.</text>
</comment>